<gene>
    <name evidence="3" type="ORF">SSOG_09113</name>
</gene>
<dbReference type="HOGENOM" id="CLU_1562009_0_0_11"/>
<evidence type="ECO:0000256" key="1">
    <source>
        <dbReference type="SAM" id="MobiDB-lite"/>
    </source>
</evidence>
<dbReference type="EMBL" id="GG657755">
    <property type="protein sequence ID" value="EFL29399.1"/>
    <property type="molecule type" value="Genomic_DNA"/>
</dbReference>
<feature type="transmembrane region" description="Helical" evidence="2">
    <location>
        <begin position="62"/>
        <end position="81"/>
    </location>
</feature>
<proteinExistence type="predicted"/>
<keyword evidence="2" id="KW-0812">Transmembrane</keyword>
<protein>
    <submittedName>
        <fullName evidence="3">Uncharacterized protein</fullName>
    </submittedName>
</protein>
<evidence type="ECO:0000313" key="4">
    <source>
        <dbReference type="Proteomes" id="UP000003963"/>
    </source>
</evidence>
<organism evidence="3 4">
    <name type="scientific">Streptomyces himastatinicus ATCC 53653</name>
    <dbReference type="NCBI Taxonomy" id="457427"/>
    <lineage>
        <taxon>Bacteria</taxon>
        <taxon>Bacillati</taxon>
        <taxon>Actinomycetota</taxon>
        <taxon>Actinomycetes</taxon>
        <taxon>Kitasatosporales</taxon>
        <taxon>Streptomycetaceae</taxon>
        <taxon>Streptomyces</taxon>
        <taxon>Streptomyces violaceusniger group</taxon>
    </lineage>
</organism>
<feature type="transmembrane region" description="Helical" evidence="2">
    <location>
        <begin position="88"/>
        <end position="105"/>
    </location>
</feature>
<sequence>MWTASLTAAGRRSWATPARTPTAYPGKPAGTSCVCPTSDPSLSTPLSKESPVRTLLGREPSLWLGLVAVLVKMAAAFGLDVSGEQQAVVNALAAALVGLVLAVMANDGVGAAVLGFVQATLALAVGFGLDWSAERQAVALSVAAAVVAMFDRTQVTAPVPANAVRKPTVVS</sequence>
<reference evidence="3 4" key="1">
    <citation type="submission" date="2009-02" db="EMBL/GenBank/DDBJ databases">
        <title>Annotation of Streptomyces hygroscopicus strain ATCC 53653.</title>
        <authorList>
            <consortium name="The Broad Institute Genome Sequencing Platform"/>
            <consortium name="Broad Institute Microbial Sequencing Center"/>
            <person name="Fischbach M."/>
            <person name="Godfrey P."/>
            <person name="Ward D."/>
            <person name="Young S."/>
            <person name="Zeng Q."/>
            <person name="Koehrsen M."/>
            <person name="Alvarado L."/>
            <person name="Berlin A.M."/>
            <person name="Bochicchio J."/>
            <person name="Borenstein D."/>
            <person name="Chapman S.B."/>
            <person name="Chen Z."/>
            <person name="Engels R."/>
            <person name="Freedman E."/>
            <person name="Gellesch M."/>
            <person name="Goldberg J."/>
            <person name="Griggs A."/>
            <person name="Gujja S."/>
            <person name="Heilman E.R."/>
            <person name="Heiman D.I."/>
            <person name="Hepburn T.A."/>
            <person name="Howarth C."/>
            <person name="Jen D."/>
            <person name="Larson L."/>
            <person name="Lewis B."/>
            <person name="Mehta T."/>
            <person name="Park D."/>
            <person name="Pearson M."/>
            <person name="Richards J."/>
            <person name="Roberts A."/>
            <person name="Saif S."/>
            <person name="Shea T.D."/>
            <person name="Shenoy N."/>
            <person name="Sisk P."/>
            <person name="Stolte C."/>
            <person name="Sykes S.N."/>
            <person name="Thomson T."/>
            <person name="Walk T."/>
            <person name="White J."/>
            <person name="Yandava C."/>
            <person name="Straight P."/>
            <person name="Clardy J."/>
            <person name="Hung D."/>
            <person name="Kolter R."/>
            <person name="Mekalanos J."/>
            <person name="Walker S."/>
            <person name="Walsh C.T."/>
            <person name="Wieland-Brown L.C."/>
            <person name="Haas B."/>
            <person name="Nusbaum C."/>
            <person name="Birren B."/>
        </authorList>
    </citation>
    <scope>NUCLEOTIDE SEQUENCE [LARGE SCALE GENOMIC DNA]</scope>
    <source>
        <strain evidence="3 4">ATCC 53653</strain>
    </source>
</reference>
<keyword evidence="4" id="KW-1185">Reference proteome</keyword>
<name>D9WWX1_9ACTN</name>
<dbReference type="STRING" id="457427.SSOG_09113"/>
<keyword evidence="2" id="KW-0472">Membrane</keyword>
<evidence type="ECO:0000313" key="3">
    <source>
        <dbReference type="EMBL" id="EFL29399.1"/>
    </source>
</evidence>
<dbReference type="Proteomes" id="UP000003963">
    <property type="component" value="Unassembled WGS sequence"/>
</dbReference>
<evidence type="ECO:0000256" key="2">
    <source>
        <dbReference type="SAM" id="Phobius"/>
    </source>
</evidence>
<feature type="region of interest" description="Disordered" evidence="1">
    <location>
        <begin position="1"/>
        <end position="31"/>
    </location>
</feature>
<feature type="transmembrane region" description="Helical" evidence="2">
    <location>
        <begin position="111"/>
        <end position="129"/>
    </location>
</feature>
<accession>D9WWX1</accession>
<keyword evidence="2" id="KW-1133">Transmembrane helix</keyword>
<dbReference type="AlphaFoldDB" id="D9WWX1"/>